<dbReference type="AlphaFoldDB" id="A0A2P2JXR5"/>
<evidence type="ECO:0000256" key="1">
    <source>
        <dbReference type="SAM" id="Coils"/>
    </source>
</evidence>
<organism evidence="2">
    <name type="scientific">Rhizophora mucronata</name>
    <name type="common">Asiatic mangrove</name>
    <dbReference type="NCBI Taxonomy" id="61149"/>
    <lineage>
        <taxon>Eukaryota</taxon>
        <taxon>Viridiplantae</taxon>
        <taxon>Streptophyta</taxon>
        <taxon>Embryophyta</taxon>
        <taxon>Tracheophyta</taxon>
        <taxon>Spermatophyta</taxon>
        <taxon>Magnoliopsida</taxon>
        <taxon>eudicotyledons</taxon>
        <taxon>Gunneridae</taxon>
        <taxon>Pentapetalae</taxon>
        <taxon>rosids</taxon>
        <taxon>fabids</taxon>
        <taxon>Malpighiales</taxon>
        <taxon>Rhizophoraceae</taxon>
        <taxon>Rhizophora</taxon>
    </lineage>
</organism>
<proteinExistence type="predicted"/>
<reference evidence="2" key="1">
    <citation type="submission" date="2018-02" db="EMBL/GenBank/DDBJ databases">
        <title>Rhizophora mucronata_Transcriptome.</title>
        <authorList>
            <person name="Meera S.P."/>
            <person name="Sreeshan A."/>
            <person name="Augustine A."/>
        </authorList>
    </citation>
    <scope>NUCLEOTIDE SEQUENCE</scope>
    <source>
        <tissue evidence="2">Leaf</tissue>
    </source>
</reference>
<keyword evidence="1" id="KW-0175">Coiled coil</keyword>
<feature type="coiled-coil region" evidence="1">
    <location>
        <begin position="1"/>
        <end position="61"/>
    </location>
</feature>
<evidence type="ECO:0000313" key="2">
    <source>
        <dbReference type="EMBL" id="MBW98268.1"/>
    </source>
</evidence>
<sequence>MSKLRTELDAKTSEIRQLQMELSRMEDEDSDNIVKGLRRIIEALEKENTDLKMSRSELEATLETSRKSMTDRTSPDGVLNFLLSGCYSLRF</sequence>
<dbReference type="EMBL" id="GGEC01017785">
    <property type="protein sequence ID" value="MBW98268.1"/>
    <property type="molecule type" value="Transcribed_RNA"/>
</dbReference>
<accession>A0A2P2JXR5</accession>
<protein>
    <submittedName>
        <fullName evidence="2">Uncharacterized protein MANES_07G084500</fullName>
    </submittedName>
</protein>
<name>A0A2P2JXR5_RHIMU</name>